<feature type="compositionally biased region" description="Basic and acidic residues" evidence="1">
    <location>
        <begin position="61"/>
        <end position="83"/>
    </location>
</feature>
<protein>
    <submittedName>
        <fullName evidence="2">Uncharacterized protein</fullName>
    </submittedName>
</protein>
<accession>A0AAN9JGU7</accession>
<proteinExistence type="predicted"/>
<organism evidence="2 3">
    <name type="scientific">Canavalia gladiata</name>
    <name type="common">Sword bean</name>
    <name type="synonym">Dolichos gladiatus</name>
    <dbReference type="NCBI Taxonomy" id="3824"/>
    <lineage>
        <taxon>Eukaryota</taxon>
        <taxon>Viridiplantae</taxon>
        <taxon>Streptophyta</taxon>
        <taxon>Embryophyta</taxon>
        <taxon>Tracheophyta</taxon>
        <taxon>Spermatophyta</taxon>
        <taxon>Magnoliopsida</taxon>
        <taxon>eudicotyledons</taxon>
        <taxon>Gunneridae</taxon>
        <taxon>Pentapetalae</taxon>
        <taxon>rosids</taxon>
        <taxon>fabids</taxon>
        <taxon>Fabales</taxon>
        <taxon>Fabaceae</taxon>
        <taxon>Papilionoideae</taxon>
        <taxon>50 kb inversion clade</taxon>
        <taxon>NPAAA clade</taxon>
        <taxon>indigoferoid/millettioid clade</taxon>
        <taxon>Phaseoleae</taxon>
        <taxon>Canavalia</taxon>
    </lineage>
</organism>
<sequence length="83" mass="9496">MGSPKLPALLKKFATKGHAEHLPFQLSPTRGPFNLIDDAFRRQQAVADKALFPKSLGKRSRLSDSERKIEIERQRDRQAKLKK</sequence>
<dbReference type="Proteomes" id="UP001367508">
    <property type="component" value="Unassembled WGS sequence"/>
</dbReference>
<dbReference type="AlphaFoldDB" id="A0AAN9JGU7"/>
<gene>
    <name evidence="2" type="ORF">VNO77_46206</name>
</gene>
<evidence type="ECO:0000313" key="2">
    <source>
        <dbReference type="EMBL" id="KAK7298887.1"/>
    </source>
</evidence>
<reference evidence="2 3" key="1">
    <citation type="submission" date="2024-01" db="EMBL/GenBank/DDBJ databases">
        <title>The genomes of 5 underutilized Papilionoideae crops provide insights into root nodulation and disease resistanc.</title>
        <authorList>
            <person name="Jiang F."/>
        </authorList>
    </citation>
    <scope>NUCLEOTIDE SEQUENCE [LARGE SCALE GENOMIC DNA]</scope>
    <source>
        <strain evidence="2">LVBAO_FW01</strain>
        <tissue evidence="2">Leaves</tissue>
    </source>
</reference>
<feature type="region of interest" description="Disordered" evidence="1">
    <location>
        <begin position="57"/>
        <end position="83"/>
    </location>
</feature>
<keyword evidence="3" id="KW-1185">Reference proteome</keyword>
<dbReference type="EMBL" id="JAYMYQ010000023">
    <property type="protein sequence ID" value="KAK7298887.1"/>
    <property type="molecule type" value="Genomic_DNA"/>
</dbReference>
<comment type="caution">
    <text evidence="2">The sequence shown here is derived from an EMBL/GenBank/DDBJ whole genome shotgun (WGS) entry which is preliminary data.</text>
</comment>
<evidence type="ECO:0000256" key="1">
    <source>
        <dbReference type="SAM" id="MobiDB-lite"/>
    </source>
</evidence>
<name>A0AAN9JGU7_CANGL</name>
<evidence type="ECO:0000313" key="3">
    <source>
        <dbReference type="Proteomes" id="UP001367508"/>
    </source>
</evidence>